<sequence length="74" mass="8750">MVHTTEVERYMYNVCNKFCQYYMVTSNSLFRQDWSEWMAGIDPNVPSRSVKLPVVSSYWNGYNITVVCENILIK</sequence>
<dbReference type="EnsemblPlants" id="OB03G32690.1">
    <property type="protein sequence ID" value="OB03G32690.1"/>
    <property type="gene ID" value="OB03G32690"/>
</dbReference>
<evidence type="ECO:0000313" key="1">
    <source>
        <dbReference type="EnsemblPlants" id="OB03G32690.1"/>
    </source>
</evidence>
<organism evidence="1">
    <name type="scientific">Oryza brachyantha</name>
    <name type="common">malo sina</name>
    <dbReference type="NCBI Taxonomy" id="4533"/>
    <lineage>
        <taxon>Eukaryota</taxon>
        <taxon>Viridiplantae</taxon>
        <taxon>Streptophyta</taxon>
        <taxon>Embryophyta</taxon>
        <taxon>Tracheophyta</taxon>
        <taxon>Spermatophyta</taxon>
        <taxon>Magnoliopsida</taxon>
        <taxon>Liliopsida</taxon>
        <taxon>Poales</taxon>
        <taxon>Poaceae</taxon>
        <taxon>BOP clade</taxon>
        <taxon>Oryzoideae</taxon>
        <taxon>Oryzeae</taxon>
        <taxon>Oryzinae</taxon>
        <taxon>Oryza</taxon>
    </lineage>
</organism>
<dbReference type="Gramene" id="OB03G32690.1">
    <property type="protein sequence ID" value="OB03G32690.1"/>
    <property type="gene ID" value="OB03G32690"/>
</dbReference>
<dbReference type="Proteomes" id="UP000006038">
    <property type="component" value="Chromosome 3"/>
</dbReference>
<dbReference type="HOGENOM" id="CLU_2691686_0_0_1"/>
<dbReference type="AlphaFoldDB" id="J3LQE3"/>
<accession>J3LQE3</accession>
<keyword evidence="2" id="KW-1185">Reference proteome</keyword>
<proteinExistence type="predicted"/>
<protein>
    <submittedName>
        <fullName evidence="1">Uncharacterized protein</fullName>
    </submittedName>
</protein>
<name>J3LQE3_ORYBR</name>
<reference evidence="1" key="2">
    <citation type="submission" date="2013-04" db="UniProtKB">
        <authorList>
            <consortium name="EnsemblPlants"/>
        </authorList>
    </citation>
    <scope>IDENTIFICATION</scope>
</reference>
<reference evidence="1" key="1">
    <citation type="journal article" date="2013" name="Nat. Commun.">
        <title>Whole-genome sequencing of Oryza brachyantha reveals mechanisms underlying Oryza genome evolution.</title>
        <authorList>
            <person name="Chen J."/>
            <person name="Huang Q."/>
            <person name="Gao D."/>
            <person name="Wang J."/>
            <person name="Lang Y."/>
            <person name="Liu T."/>
            <person name="Li B."/>
            <person name="Bai Z."/>
            <person name="Luis Goicoechea J."/>
            <person name="Liang C."/>
            <person name="Chen C."/>
            <person name="Zhang W."/>
            <person name="Sun S."/>
            <person name="Liao Y."/>
            <person name="Zhang X."/>
            <person name="Yang L."/>
            <person name="Song C."/>
            <person name="Wang M."/>
            <person name="Shi J."/>
            <person name="Liu G."/>
            <person name="Liu J."/>
            <person name="Zhou H."/>
            <person name="Zhou W."/>
            <person name="Yu Q."/>
            <person name="An N."/>
            <person name="Chen Y."/>
            <person name="Cai Q."/>
            <person name="Wang B."/>
            <person name="Liu B."/>
            <person name="Min J."/>
            <person name="Huang Y."/>
            <person name="Wu H."/>
            <person name="Li Z."/>
            <person name="Zhang Y."/>
            <person name="Yin Y."/>
            <person name="Song W."/>
            <person name="Jiang J."/>
            <person name="Jackson S.A."/>
            <person name="Wing R.A."/>
            <person name="Wang J."/>
            <person name="Chen M."/>
        </authorList>
    </citation>
    <scope>NUCLEOTIDE SEQUENCE [LARGE SCALE GENOMIC DNA]</scope>
    <source>
        <strain evidence="1">cv. IRGC 101232</strain>
    </source>
</reference>
<evidence type="ECO:0000313" key="2">
    <source>
        <dbReference type="Proteomes" id="UP000006038"/>
    </source>
</evidence>